<proteinExistence type="predicted"/>
<dbReference type="EMBL" id="LAZR01006911">
    <property type="protein sequence ID" value="KKM88803.1"/>
    <property type="molecule type" value="Genomic_DNA"/>
</dbReference>
<dbReference type="PROSITE" id="PS50994">
    <property type="entry name" value="INTEGRASE"/>
    <property type="match status" value="1"/>
</dbReference>
<name>A0A0F9L588_9ZZZZ</name>
<comment type="caution">
    <text evidence="3">The sequence shown here is derived from an EMBL/GenBank/DDBJ whole genome shotgun (WGS) entry which is preliminary data.</text>
</comment>
<dbReference type="GO" id="GO:0003676">
    <property type="term" value="F:nucleic acid binding"/>
    <property type="evidence" value="ECO:0007669"/>
    <property type="project" value="InterPro"/>
</dbReference>
<protein>
    <recommendedName>
        <fullName evidence="2">Integrase catalytic domain-containing protein</fullName>
    </recommendedName>
</protein>
<dbReference type="InterPro" id="IPR001584">
    <property type="entry name" value="Integrase_cat-core"/>
</dbReference>
<evidence type="ECO:0000256" key="1">
    <source>
        <dbReference type="SAM" id="MobiDB-lite"/>
    </source>
</evidence>
<dbReference type="InterPro" id="IPR012337">
    <property type="entry name" value="RNaseH-like_sf"/>
</dbReference>
<evidence type="ECO:0000313" key="3">
    <source>
        <dbReference type="EMBL" id="KKM88803.1"/>
    </source>
</evidence>
<dbReference type="AlphaFoldDB" id="A0A0F9L588"/>
<dbReference type="Gene3D" id="3.30.420.10">
    <property type="entry name" value="Ribonuclease H-like superfamily/Ribonuclease H"/>
    <property type="match status" value="1"/>
</dbReference>
<dbReference type="Pfam" id="PF00665">
    <property type="entry name" value="rve"/>
    <property type="match status" value="1"/>
</dbReference>
<reference evidence="3" key="1">
    <citation type="journal article" date="2015" name="Nature">
        <title>Complex archaea that bridge the gap between prokaryotes and eukaryotes.</title>
        <authorList>
            <person name="Spang A."/>
            <person name="Saw J.H."/>
            <person name="Jorgensen S.L."/>
            <person name="Zaremba-Niedzwiedzka K."/>
            <person name="Martijn J."/>
            <person name="Lind A.E."/>
            <person name="van Eijk R."/>
            <person name="Schleper C."/>
            <person name="Guy L."/>
            <person name="Ettema T.J."/>
        </authorList>
    </citation>
    <scope>NUCLEOTIDE SEQUENCE</scope>
</reference>
<dbReference type="InterPro" id="IPR050900">
    <property type="entry name" value="Transposase_IS3/IS150/IS904"/>
</dbReference>
<gene>
    <name evidence="3" type="ORF">LCGC14_1255070</name>
</gene>
<dbReference type="SUPFAM" id="SSF53098">
    <property type="entry name" value="Ribonuclease H-like"/>
    <property type="match status" value="1"/>
</dbReference>
<feature type="domain" description="Integrase catalytic" evidence="2">
    <location>
        <begin position="7"/>
        <end position="95"/>
    </location>
</feature>
<dbReference type="GO" id="GO:0015074">
    <property type="term" value="P:DNA integration"/>
    <property type="evidence" value="ECO:0007669"/>
    <property type="project" value="InterPro"/>
</dbReference>
<dbReference type="InterPro" id="IPR036397">
    <property type="entry name" value="RNaseH_sf"/>
</dbReference>
<sequence>MIHDGQVGHTPPGVTIWYAADVTYIPTDEGWLYLAGVKDLATREIIGHAMSSRMTKELTHTALERAIRYRKPRPGCIHHSDRGSSTARCPTKKQS</sequence>
<dbReference type="PANTHER" id="PTHR46889:SF4">
    <property type="entry name" value="TRANSPOSASE INSO FOR INSERTION SEQUENCE ELEMENT IS911B-RELATED"/>
    <property type="match status" value="1"/>
</dbReference>
<evidence type="ECO:0000259" key="2">
    <source>
        <dbReference type="PROSITE" id="PS50994"/>
    </source>
</evidence>
<feature type="region of interest" description="Disordered" evidence="1">
    <location>
        <begin position="73"/>
        <end position="95"/>
    </location>
</feature>
<dbReference type="PANTHER" id="PTHR46889">
    <property type="entry name" value="TRANSPOSASE INSF FOR INSERTION SEQUENCE IS3B-RELATED"/>
    <property type="match status" value="1"/>
</dbReference>
<accession>A0A0F9L588</accession>
<organism evidence="3">
    <name type="scientific">marine sediment metagenome</name>
    <dbReference type="NCBI Taxonomy" id="412755"/>
    <lineage>
        <taxon>unclassified sequences</taxon>
        <taxon>metagenomes</taxon>
        <taxon>ecological metagenomes</taxon>
    </lineage>
</organism>